<sequence length="517" mass="58121">MKATSIGHAGILIETTDVSIVCDPWFLPAFHGSWCVFPRNDHLSPDLMSRIESADYLYISHIHGDHLDELWLSDHIARTATVLLPGYPTRELENRLRELGFVNFVRTVDGKEIDLLGSTRIAIHCETSITDGPGGDSALVVSDDTGRLVNQNDCRTHDLAALTAHGPVDLHWVQYSGAIWYPMVYDEPADVMRELINAKVESQFARALRYVEVINARAVVPSAGPPAFLDPELFGLNVITGEELSIFPDQVEFMNRLSDAGHTGILAIPGTTIAFTPERIDVTHPCSANEVSSIFEQKESYLREYQRAWLPWIEDRKSQWVQPTDDLVQRLQEWWEPLLAIAPNLRNGVGDVCVIDMGDLKIAIDFPAGTVSEWNGAECSFRFTIDRRLVETVAAEQAVDWSNSLFLSCRFSAWRSGPFNEYVYNFFKSLSEERMSRTEAEALRKADPNRGGIAEEEIQIGDWIVQRTCPHRDADLSVFGVIDGDELVCTLHGWRFDSTTGKCLNAEERTLRIRPVS</sequence>
<gene>
    <name evidence="6" type="ORF">UFOPK3331_00489</name>
    <name evidence="7" type="ORF">UFOPK4371_01955</name>
</gene>
<dbReference type="PROSITE" id="PS51296">
    <property type="entry name" value="RIESKE"/>
    <property type="match status" value="1"/>
</dbReference>
<dbReference type="InterPro" id="IPR036922">
    <property type="entry name" value="Rieske_2Fe-2S_sf"/>
</dbReference>
<evidence type="ECO:0000313" key="6">
    <source>
        <dbReference type="EMBL" id="CAB4334780.1"/>
    </source>
</evidence>
<evidence type="ECO:0000313" key="7">
    <source>
        <dbReference type="EMBL" id="CAB5078801.1"/>
    </source>
</evidence>
<dbReference type="Gene3D" id="3.60.15.10">
    <property type="entry name" value="Ribonuclease Z/Hydroxyacylglutathione hydrolase-like"/>
    <property type="match status" value="1"/>
</dbReference>
<dbReference type="InterPro" id="IPR036866">
    <property type="entry name" value="RibonucZ/Hydroxyglut_hydro"/>
</dbReference>
<dbReference type="SUPFAM" id="SSF50022">
    <property type="entry name" value="ISP domain"/>
    <property type="match status" value="1"/>
</dbReference>
<evidence type="ECO:0000256" key="4">
    <source>
        <dbReference type="ARBA" id="ARBA00023014"/>
    </source>
</evidence>
<dbReference type="Pfam" id="PF00355">
    <property type="entry name" value="Rieske"/>
    <property type="match status" value="1"/>
</dbReference>
<keyword evidence="2" id="KW-0479">Metal-binding</keyword>
<feature type="domain" description="Rieske" evidence="5">
    <location>
        <begin position="465"/>
        <end position="517"/>
    </location>
</feature>
<keyword evidence="1" id="KW-0001">2Fe-2S</keyword>
<dbReference type="Pfam" id="PF25451">
    <property type="entry name" value="SCP2_Rv3818"/>
    <property type="match status" value="1"/>
</dbReference>
<evidence type="ECO:0000256" key="2">
    <source>
        <dbReference type="ARBA" id="ARBA00022723"/>
    </source>
</evidence>
<keyword evidence="3" id="KW-0408">Iron</keyword>
<dbReference type="GO" id="GO:0046872">
    <property type="term" value="F:metal ion binding"/>
    <property type="evidence" value="ECO:0007669"/>
    <property type="project" value="UniProtKB-KW"/>
</dbReference>
<protein>
    <submittedName>
        <fullName evidence="6">Unannotated protein</fullName>
    </submittedName>
</protein>
<reference evidence="6" key="1">
    <citation type="submission" date="2020-05" db="EMBL/GenBank/DDBJ databases">
        <authorList>
            <person name="Chiriac C."/>
            <person name="Salcher M."/>
            <person name="Ghai R."/>
            <person name="Kavagutti S V."/>
        </authorList>
    </citation>
    <scope>NUCLEOTIDE SEQUENCE</scope>
</reference>
<organism evidence="6">
    <name type="scientific">freshwater metagenome</name>
    <dbReference type="NCBI Taxonomy" id="449393"/>
    <lineage>
        <taxon>unclassified sequences</taxon>
        <taxon>metagenomes</taxon>
        <taxon>ecological metagenomes</taxon>
    </lineage>
</organism>
<accession>A0A6J5Z3C2</accession>
<proteinExistence type="predicted"/>
<dbReference type="EMBL" id="CAFBRD010000174">
    <property type="protein sequence ID" value="CAB5078801.1"/>
    <property type="molecule type" value="Genomic_DNA"/>
</dbReference>
<evidence type="ECO:0000256" key="1">
    <source>
        <dbReference type="ARBA" id="ARBA00022714"/>
    </source>
</evidence>
<dbReference type="AlphaFoldDB" id="A0A6J5Z3C2"/>
<dbReference type="PANTHER" id="PTHR43546">
    <property type="entry name" value="UPF0173 METAL-DEPENDENT HYDROLASE MJ1163-RELATED"/>
    <property type="match status" value="1"/>
</dbReference>
<evidence type="ECO:0000259" key="5">
    <source>
        <dbReference type="PROSITE" id="PS51296"/>
    </source>
</evidence>
<dbReference type="GO" id="GO:0051537">
    <property type="term" value="F:2 iron, 2 sulfur cluster binding"/>
    <property type="evidence" value="ECO:0007669"/>
    <property type="project" value="UniProtKB-KW"/>
</dbReference>
<name>A0A6J5Z3C2_9ZZZZ</name>
<dbReference type="EMBL" id="CAESAL010000011">
    <property type="protein sequence ID" value="CAB4334780.1"/>
    <property type="molecule type" value="Genomic_DNA"/>
</dbReference>
<keyword evidence="4" id="KW-0411">Iron-sulfur</keyword>
<dbReference type="SUPFAM" id="SSF56281">
    <property type="entry name" value="Metallo-hydrolase/oxidoreductase"/>
    <property type="match status" value="1"/>
</dbReference>
<evidence type="ECO:0000256" key="3">
    <source>
        <dbReference type="ARBA" id="ARBA00023004"/>
    </source>
</evidence>
<dbReference type="InterPro" id="IPR057330">
    <property type="entry name" value="SCP2_Rv3818"/>
</dbReference>
<dbReference type="InterPro" id="IPR050114">
    <property type="entry name" value="UPF0173_UPF0282_UlaG_hydrolase"/>
</dbReference>
<dbReference type="InterPro" id="IPR017941">
    <property type="entry name" value="Rieske_2Fe-2S"/>
</dbReference>
<dbReference type="Gene3D" id="2.102.10.10">
    <property type="entry name" value="Rieske [2Fe-2S] iron-sulphur domain"/>
    <property type="match status" value="1"/>
</dbReference>